<keyword evidence="3" id="KW-0732">Signal</keyword>
<dbReference type="Proteomes" id="UP001501710">
    <property type="component" value="Unassembled WGS sequence"/>
</dbReference>
<dbReference type="EMBL" id="BAABAS010000021">
    <property type="protein sequence ID" value="GAA4239839.1"/>
    <property type="molecule type" value="Genomic_DNA"/>
</dbReference>
<sequence length="282" mass="29945">MRGLRNAVIVIVAVVVVGAALAVYRATGGDAATTTIVGADRLTIGVKTDQPHVGLLKPNGRFEGFDVDVATYIAGRLGVDAEHVRFVPVTSENREKALRNGDVDLVVASYSITPQRKQDVTFGGPYYVAHQDILVRTGDSSIKNVSDLAGKKLCRVTGSNSWKRVTVEREVAAELVPAESYGDCVAKLRGPGHQLDAVSTDDLILAGYAIDGGPGTTMVNAPFTNEKYGVGIRKGDVEGCLAVNRALTEMYQRGIAKTMLTDWFGAVDFAVAITVPAFEGCT</sequence>
<dbReference type="CDD" id="cd13690">
    <property type="entry name" value="PBP2_GluB"/>
    <property type="match status" value="1"/>
</dbReference>
<dbReference type="InterPro" id="IPR001638">
    <property type="entry name" value="Solute-binding_3/MltF_N"/>
</dbReference>
<dbReference type="SUPFAM" id="SSF53850">
    <property type="entry name" value="Periplasmic binding protein-like II"/>
    <property type="match status" value="1"/>
</dbReference>
<evidence type="ECO:0000256" key="2">
    <source>
        <dbReference type="ARBA" id="ARBA00022448"/>
    </source>
</evidence>
<reference evidence="6" key="1">
    <citation type="journal article" date="2019" name="Int. J. Syst. Evol. Microbiol.">
        <title>The Global Catalogue of Microorganisms (GCM) 10K type strain sequencing project: providing services to taxonomists for standard genome sequencing and annotation.</title>
        <authorList>
            <consortium name="The Broad Institute Genomics Platform"/>
            <consortium name="The Broad Institute Genome Sequencing Center for Infectious Disease"/>
            <person name="Wu L."/>
            <person name="Ma J."/>
        </authorList>
    </citation>
    <scope>NUCLEOTIDE SEQUENCE [LARGE SCALE GENOMIC DNA]</scope>
    <source>
        <strain evidence="6">JCM 17440</strain>
    </source>
</reference>
<dbReference type="SMART" id="SM00062">
    <property type="entry name" value="PBPb"/>
    <property type="match status" value="1"/>
</dbReference>
<evidence type="ECO:0000256" key="3">
    <source>
        <dbReference type="ARBA" id="ARBA00022729"/>
    </source>
</evidence>
<accession>A0ABP8CJD5</accession>
<evidence type="ECO:0000313" key="6">
    <source>
        <dbReference type="Proteomes" id="UP001501710"/>
    </source>
</evidence>
<evidence type="ECO:0000256" key="1">
    <source>
        <dbReference type="ARBA" id="ARBA00010333"/>
    </source>
</evidence>
<dbReference type="PANTHER" id="PTHR30085:SF6">
    <property type="entry name" value="ABC TRANSPORTER GLUTAMINE-BINDING PROTEIN GLNH"/>
    <property type="match status" value="1"/>
</dbReference>
<organism evidence="5 6">
    <name type="scientific">Actinomadura meridiana</name>
    <dbReference type="NCBI Taxonomy" id="559626"/>
    <lineage>
        <taxon>Bacteria</taxon>
        <taxon>Bacillati</taxon>
        <taxon>Actinomycetota</taxon>
        <taxon>Actinomycetes</taxon>
        <taxon>Streptosporangiales</taxon>
        <taxon>Thermomonosporaceae</taxon>
        <taxon>Actinomadura</taxon>
    </lineage>
</organism>
<name>A0ABP8CJD5_9ACTN</name>
<evidence type="ECO:0000259" key="4">
    <source>
        <dbReference type="SMART" id="SM00062"/>
    </source>
</evidence>
<comment type="caution">
    <text evidence="5">The sequence shown here is derived from an EMBL/GenBank/DDBJ whole genome shotgun (WGS) entry which is preliminary data.</text>
</comment>
<protein>
    <submittedName>
        <fullName evidence="5">Glutamate ABC transporter substrate-binding protein</fullName>
    </submittedName>
</protein>
<keyword evidence="6" id="KW-1185">Reference proteome</keyword>
<dbReference type="PANTHER" id="PTHR30085">
    <property type="entry name" value="AMINO ACID ABC TRANSPORTER PERMEASE"/>
    <property type="match status" value="1"/>
</dbReference>
<proteinExistence type="inferred from homology"/>
<dbReference type="Gene3D" id="3.40.190.10">
    <property type="entry name" value="Periplasmic binding protein-like II"/>
    <property type="match status" value="2"/>
</dbReference>
<evidence type="ECO:0000313" key="5">
    <source>
        <dbReference type="EMBL" id="GAA4239839.1"/>
    </source>
</evidence>
<dbReference type="RefSeq" id="WP_344904120.1">
    <property type="nucleotide sequence ID" value="NZ_BAABAS010000021.1"/>
</dbReference>
<keyword evidence="2" id="KW-0813">Transport</keyword>
<comment type="similarity">
    <text evidence="1">Belongs to the bacterial solute-binding protein 3 family.</text>
</comment>
<dbReference type="InterPro" id="IPR051455">
    <property type="entry name" value="Bact_solute-bind_prot3"/>
</dbReference>
<dbReference type="Pfam" id="PF00497">
    <property type="entry name" value="SBP_bac_3"/>
    <property type="match status" value="1"/>
</dbReference>
<feature type="domain" description="Solute-binding protein family 3/N-terminal" evidence="4">
    <location>
        <begin position="41"/>
        <end position="267"/>
    </location>
</feature>
<gene>
    <name evidence="5" type="ORF">GCM10022254_62120</name>
</gene>